<keyword evidence="3 4" id="KW-0378">Hydrolase</keyword>
<dbReference type="PROSITE" id="PS01173">
    <property type="entry name" value="LIPASE_GDXG_HIS"/>
    <property type="match status" value="1"/>
</dbReference>
<dbReference type="RefSeq" id="XP_001837912.2">
    <property type="nucleotide sequence ID" value="XM_001837860.2"/>
</dbReference>
<evidence type="ECO:0000259" key="5">
    <source>
        <dbReference type="Pfam" id="PF00135"/>
    </source>
</evidence>
<dbReference type="PROSITE" id="PS00122">
    <property type="entry name" value="CARBOXYLESTERASE_B_1"/>
    <property type="match status" value="1"/>
</dbReference>
<proteinExistence type="inferred from homology"/>
<dbReference type="InParanoid" id="A8P0K3"/>
<dbReference type="VEuPathDB" id="FungiDB:CC1G_10333"/>
<dbReference type="ESTHER" id="copc7-a8p0k3">
    <property type="family name" value="Fungal_carboxylesterase_lipase"/>
</dbReference>
<gene>
    <name evidence="6" type="ORF">CC1G_10333</name>
</gene>
<accession>A8P0K3</accession>
<evidence type="ECO:0000256" key="3">
    <source>
        <dbReference type="ARBA" id="ARBA00022801"/>
    </source>
</evidence>
<evidence type="ECO:0000256" key="1">
    <source>
        <dbReference type="ARBA" id="ARBA00005964"/>
    </source>
</evidence>
<evidence type="ECO:0000256" key="4">
    <source>
        <dbReference type="RuleBase" id="RU361235"/>
    </source>
</evidence>
<feature type="domain" description="Carboxylesterase type B" evidence="5">
    <location>
        <begin position="180"/>
        <end position="667"/>
    </location>
</feature>
<dbReference type="PROSITE" id="PS00941">
    <property type="entry name" value="CARBOXYLESTERASE_B_2"/>
    <property type="match status" value="1"/>
</dbReference>
<dbReference type="GO" id="GO:0016787">
    <property type="term" value="F:hydrolase activity"/>
    <property type="evidence" value="ECO:0007669"/>
    <property type="project" value="UniProtKB-KW"/>
</dbReference>
<protein>
    <recommendedName>
        <fullName evidence="4">Carboxylic ester hydrolase</fullName>
        <ecNumber evidence="4">3.1.1.-</ecNumber>
    </recommendedName>
</protein>
<keyword evidence="4" id="KW-0732">Signal</keyword>
<dbReference type="Gene3D" id="3.40.50.1820">
    <property type="entry name" value="alpha/beta hydrolase"/>
    <property type="match status" value="1"/>
</dbReference>
<name>A8P0K3_COPC7</name>
<organism evidence="6 7">
    <name type="scientific">Coprinopsis cinerea (strain Okayama-7 / 130 / ATCC MYA-4618 / FGSC 9003)</name>
    <name type="common">Inky cap fungus</name>
    <name type="synonym">Hormographiella aspergillata</name>
    <dbReference type="NCBI Taxonomy" id="240176"/>
    <lineage>
        <taxon>Eukaryota</taxon>
        <taxon>Fungi</taxon>
        <taxon>Dikarya</taxon>
        <taxon>Basidiomycota</taxon>
        <taxon>Agaricomycotina</taxon>
        <taxon>Agaricomycetes</taxon>
        <taxon>Agaricomycetidae</taxon>
        <taxon>Agaricales</taxon>
        <taxon>Agaricineae</taxon>
        <taxon>Psathyrellaceae</taxon>
        <taxon>Coprinopsis</taxon>
    </lineage>
</organism>
<dbReference type="InterPro" id="IPR002018">
    <property type="entry name" value="CarbesteraseB"/>
</dbReference>
<dbReference type="EC" id="3.1.1.-" evidence="4"/>
<dbReference type="PANTHER" id="PTHR43142">
    <property type="entry name" value="CARBOXYLIC ESTER HYDROLASE"/>
    <property type="match status" value="1"/>
</dbReference>
<sequence length="693" mass="75784">MFPFLAIAATALLLSPTRLALGAPSASDLQADLTFLFQNDLDWPTTSLHTGAILLNRELTHRSAVEACSKLNETLLVPAGPYFQSDIKLLLGYHLSKQSRSVHRQRFWVGPGTGSLNGCVTVASDGKMAKTSCQGKFQVLCSQSAPYRRNSETDLSPAYHVQVESKGLTFTGTRDKLSFRFLGIPYADPFERFAYSTPYGTSNKAAPKTISALNYGSPCLQHSGRTGNEDCLFLNIYTPFLPRNGTHSKRDLRPVMFFIHGGGFEGGDASGSGYDGGNTVSRGDVVFVTAHYRLGTLGFLALNDGITNGNFGIADQVTALQWVRTHIAAFGGDPDRVTILGNSAGAGSVRALLASPPASGLFHAAVAQSNLGGFGYAGAFSKYYTVEEEWEMFGKGAVEAVGCDKSDMGMLECLRKADASALLNVPNVPRYIVVDGKYIVTDELKLDGSGPTADAHIMFGWTRDDGLNFIGPWPTEDTTAVEILTRSGLDQEIAQRALDSGLFPLPTGTNSSWNLVNQTSRISTDGQFLCIDQATLIAAAKNRVFRSVYGYQFDRTYRGWEPLPGTCSPPPTEGYPNGNPNLPCHDGELLYTLGNLGQDSHPFRDGDDLVMTQLSVDLWTSFARTFDPNPSEEYLRARGYTNTTEVLRKRGRWERVTPSNRRPLKLIDMTFRQSPWLEREQCEVLGYPLSYFD</sequence>
<dbReference type="Pfam" id="PF00135">
    <property type="entry name" value="COesterase"/>
    <property type="match status" value="1"/>
</dbReference>
<dbReference type="InterPro" id="IPR019826">
    <property type="entry name" value="Carboxylesterase_B_AS"/>
</dbReference>
<dbReference type="PANTHER" id="PTHR43142:SF3">
    <property type="entry name" value="PUTATIVE (AFU_ORTHOLOGUE AFUA_3G09070)-RELATED"/>
    <property type="match status" value="1"/>
</dbReference>
<evidence type="ECO:0000256" key="2">
    <source>
        <dbReference type="ARBA" id="ARBA00010515"/>
    </source>
</evidence>
<comment type="similarity">
    <text evidence="1 4">Belongs to the type-B carboxylesterase/lipase family.</text>
</comment>
<comment type="caution">
    <text evidence="6">The sequence shown here is derived from an EMBL/GenBank/DDBJ whole genome shotgun (WGS) entry which is preliminary data.</text>
</comment>
<dbReference type="OMA" id="IEFRCLD"/>
<evidence type="ECO:0000313" key="6">
    <source>
        <dbReference type="EMBL" id="EAU83928.2"/>
    </source>
</evidence>
<dbReference type="SUPFAM" id="SSF53474">
    <property type="entry name" value="alpha/beta-Hydrolases"/>
    <property type="match status" value="1"/>
</dbReference>
<dbReference type="OrthoDB" id="408631at2759"/>
<dbReference type="eggNOG" id="KOG1516">
    <property type="taxonomic scope" value="Eukaryota"/>
</dbReference>
<dbReference type="InterPro" id="IPR029058">
    <property type="entry name" value="AB_hydrolase_fold"/>
</dbReference>
<dbReference type="EMBL" id="AACS02000006">
    <property type="protein sequence ID" value="EAU83928.2"/>
    <property type="molecule type" value="Genomic_DNA"/>
</dbReference>
<feature type="chain" id="PRO_5005121994" description="Carboxylic ester hydrolase" evidence="4">
    <location>
        <begin position="23"/>
        <end position="693"/>
    </location>
</feature>
<dbReference type="GeneID" id="6014475"/>
<keyword evidence="7" id="KW-1185">Reference proteome</keyword>
<dbReference type="InterPro" id="IPR019819">
    <property type="entry name" value="Carboxylesterase_B_CS"/>
</dbReference>
<dbReference type="InterPro" id="IPR002168">
    <property type="entry name" value="Lipase_GDXG_HIS_AS"/>
</dbReference>
<dbReference type="Proteomes" id="UP000001861">
    <property type="component" value="Unassembled WGS sequence"/>
</dbReference>
<evidence type="ECO:0000313" key="7">
    <source>
        <dbReference type="Proteomes" id="UP000001861"/>
    </source>
</evidence>
<dbReference type="STRING" id="240176.A8P0K3"/>
<comment type="similarity">
    <text evidence="2">Belongs to the 'GDXG' lipolytic enzyme family.</text>
</comment>
<dbReference type="HOGENOM" id="CLU_006586_8_1_1"/>
<dbReference type="AlphaFoldDB" id="A8P0K3"/>
<dbReference type="KEGG" id="cci:CC1G_10333"/>
<feature type="signal peptide" evidence="4">
    <location>
        <begin position="1"/>
        <end position="22"/>
    </location>
</feature>
<reference evidence="6 7" key="1">
    <citation type="journal article" date="2010" name="Proc. Natl. Acad. Sci. U.S.A.">
        <title>Insights into evolution of multicellular fungi from the assembled chromosomes of the mushroom Coprinopsis cinerea (Coprinus cinereus).</title>
        <authorList>
            <person name="Stajich J.E."/>
            <person name="Wilke S.K."/>
            <person name="Ahren D."/>
            <person name="Au C.H."/>
            <person name="Birren B.W."/>
            <person name="Borodovsky M."/>
            <person name="Burns C."/>
            <person name="Canback B."/>
            <person name="Casselton L.A."/>
            <person name="Cheng C.K."/>
            <person name="Deng J."/>
            <person name="Dietrich F.S."/>
            <person name="Fargo D.C."/>
            <person name="Farman M.L."/>
            <person name="Gathman A.C."/>
            <person name="Goldberg J."/>
            <person name="Guigo R."/>
            <person name="Hoegger P.J."/>
            <person name="Hooker J.B."/>
            <person name="Huggins A."/>
            <person name="James T.Y."/>
            <person name="Kamada T."/>
            <person name="Kilaru S."/>
            <person name="Kodira C."/>
            <person name="Kues U."/>
            <person name="Kupfer D."/>
            <person name="Kwan H.S."/>
            <person name="Lomsadze A."/>
            <person name="Li W."/>
            <person name="Lilly W.W."/>
            <person name="Ma L.J."/>
            <person name="Mackey A.J."/>
            <person name="Manning G."/>
            <person name="Martin F."/>
            <person name="Muraguchi H."/>
            <person name="Natvig D.O."/>
            <person name="Palmerini H."/>
            <person name="Ramesh M.A."/>
            <person name="Rehmeyer C.J."/>
            <person name="Roe B.A."/>
            <person name="Shenoy N."/>
            <person name="Stanke M."/>
            <person name="Ter-Hovhannisyan V."/>
            <person name="Tunlid A."/>
            <person name="Velagapudi R."/>
            <person name="Vision T.J."/>
            <person name="Zeng Q."/>
            <person name="Zolan M.E."/>
            <person name="Pukkila P.J."/>
        </authorList>
    </citation>
    <scope>NUCLEOTIDE SEQUENCE [LARGE SCALE GENOMIC DNA]</scope>
    <source>
        <strain evidence="7">Okayama-7 / 130 / ATCC MYA-4618 / FGSC 9003</strain>
    </source>
</reference>